<evidence type="ECO:0000256" key="7">
    <source>
        <dbReference type="ARBA" id="ARBA00023136"/>
    </source>
</evidence>
<evidence type="ECO:0000256" key="4">
    <source>
        <dbReference type="ARBA" id="ARBA00022475"/>
    </source>
</evidence>
<dbReference type="PANTHER" id="PTHR30330">
    <property type="entry name" value="AGSS FAMILY TRANSPORTER, SODIUM-ALANINE"/>
    <property type="match status" value="1"/>
</dbReference>
<proteinExistence type="inferred from homology"/>
<evidence type="ECO:0000256" key="3">
    <source>
        <dbReference type="ARBA" id="ARBA00022448"/>
    </source>
</evidence>
<keyword evidence="7 8" id="KW-0472">Membrane</keyword>
<feature type="transmembrane region" description="Helical" evidence="8">
    <location>
        <begin position="179"/>
        <end position="204"/>
    </location>
</feature>
<evidence type="ECO:0000313" key="9">
    <source>
        <dbReference type="EMBL" id="QKO29937.1"/>
    </source>
</evidence>
<feature type="transmembrane region" description="Helical" evidence="8">
    <location>
        <begin position="15"/>
        <end position="33"/>
    </location>
</feature>
<comment type="subcellular location">
    <subcellularLocation>
        <location evidence="1 8">Cell membrane</location>
        <topology evidence="1 8">Multi-pass membrane protein</topology>
    </subcellularLocation>
</comment>
<dbReference type="PRINTS" id="PR00175">
    <property type="entry name" value="NAALASMPORT"/>
</dbReference>
<comment type="similarity">
    <text evidence="2 8">Belongs to the alanine or glycine:cation symporter (AGCS) (TC 2.A.25) family.</text>
</comment>
<feature type="transmembrane region" description="Helical" evidence="8">
    <location>
        <begin position="243"/>
        <end position="269"/>
    </location>
</feature>
<protein>
    <submittedName>
        <fullName evidence="9">Amino acid carrier protein</fullName>
    </submittedName>
</protein>
<reference evidence="10" key="1">
    <citation type="submission" date="2019-11" db="EMBL/GenBank/DDBJ databases">
        <authorList>
            <person name="Ren C."/>
            <person name="Wang H."/>
            <person name="Xu Y."/>
        </authorList>
    </citation>
    <scope>NUCLEOTIDE SEQUENCE [LARGE SCALE GENOMIC DNA]</scope>
    <source>
        <strain evidence="10">JNU-WLY1368</strain>
    </source>
</reference>
<dbReference type="NCBIfam" id="TIGR00835">
    <property type="entry name" value="agcS"/>
    <property type="match status" value="1"/>
</dbReference>
<feature type="transmembrane region" description="Helical" evidence="8">
    <location>
        <begin position="428"/>
        <end position="449"/>
    </location>
</feature>
<keyword evidence="8" id="KW-0769">Symport</keyword>
<evidence type="ECO:0000256" key="6">
    <source>
        <dbReference type="ARBA" id="ARBA00022989"/>
    </source>
</evidence>
<dbReference type="EMBL" id="CP046161">
    <property type="protein sequence ID" value="QKO29937.1"/>
    <property type="molecule type" value="Genomic_DNA"/>
</dbReference>
<gene>
    <name evidence="9" type="ORF">GKP14_02285</name>
</gene>
<feature type="transmembrane region" description="Helical" evidence="8">
    <location>
        <begin position="355"/>
        <end position="380"/>
    </location>
</feature>
<evidence type="ECO:0000256" key="8">
    <source>
        <dbReference type="RuleBase" id="RU363064"/>
    </source>
</evidence>
<feature type="transmembrane region" description="Helical" evidence="8">
    <location>
        <begin position="148"/>
        <end position="167"/>
    </location>
</feature>
<keyword evidence="6 8" id="KW-1133">Transmembrane helix</keyword>
<dbReference type="Proteomes" id="UP000509623">
    <property type="component" value="Chromosome"/>
</dbReference>
<dbReference type="InterPro" id="IPR001463">
    <property type="entry name" value="Na/Ala_symport"/>
</dbReference>
<dbReference type="PANTHER" id="PTHR30330:SF3">
    <property type="entry name" value="TRANSCRIPTIONAL REGULATOR, LRP FAMILY"/>
    <property type="match status" value="1"/>
</dbReference>
<evidence type="ECO:0000256" key="1">
    <source>
        <dbReference type="ARBA" id="ARBA00004651"/>
    </source>
</evidence>
<dbReference type="Pfam" id="PF01235">
    <property type="entry name" value="Na_Ala_symp"/>
    <property type="match status" value="1"/>
</dbReference>
<evidence type="ECO:0000313" key="10">
    <source>
        <dbReference type="Proteomes" id="UP000509623"/>
    </source>
</evidence>
<keyword evidence="3 8" id="KW-0813">Transport</keyword>
<sequence>MSKITNLLERIDGAVWGPVMVTALIGTGIFLMFRLHFLPWRNLGYALRSVFGKDSHKKNGSGDITPFAALMTTLAATIGTGNIAGVATAMVMGGPGALVWMWISAMVGLATKYTECTLAVRFRERDQNGEMCGGPMYTIKNGFRCKKLGMVLAALFAVFTVLASFGIGDLTQANSISSAIYGTFHIPTWITGLVITILAFVVLVGGIQSISKVSSILVPAMAVLYMMAGFACIFSRIQNVPAGLAQIFHMAFTARAAAGGVGGTIVVTMMNAMRAGCSRGVFSNEAGLGSAAITSAAATTDYPARQGYISMTGAFFDTIVVCTVTGLSIAASGVLGTKGPDGHVLNGVELTMQAFQSVLGPMGAWIVAISLTLFAFSTIIGWEYMGEVALKFLVKNPSASYVYRVLFAFMSLIGSTVEMQLVWTLSDITNALMAIPNLISLLALSGVAVKETVIYQKKVVVPEREARRVRRKQKCVQNT</sequence>
<feature type="transmembrane region" description="Helical" evidence="8">
    <location>
        <begin position="401"/>
        <end position="422"/>
    </location>
</feature>
<accession>A0ABX6PUS2</accession>
<keyword evidence="5 8" id="KW-0812">Transmembrane</keyword>
<evidence type="ECO:0000256" key="5">
    <source>
        <dbReference type="ARBA" id="ARBA00022692"/>
    </source>
</evidence>
<name>A0ABX6PUS2_9FIRM</name>
<dbReference type="RefSeq" id="WP_086036460.1">
    <property type="nucleotide sequence ID" value="NZ_CP046161.1"/>
</dbReference>
<feature type="transmembrane region" description="Helical" evidence="8">
    <location>
        <begin position="216"/>
        <end position="237"/>
    </location>
</feature>
<feature type="transmembrane region" description="Helical" evidence="8">
    <location>
        <begin position="314"/>
        <end position="335"/>
    </location>
</feature>
<keyword evidence="4 8" id="KW-1003">Cell membrane</keyword>
<organism evidence="9 10">
    <name type="scientific">Caproicibacterium lactatifermentans</name>
    <dbReference type="NCBI Taxonomy" id="2666138"/>
    <lineage>
        <taxon>Bacteria</taxon>
        <taxon>Bacillati</taxon>
        <taxon>Bacillota</taxon>
        <taxon>Clostridia</taxon>
        <taxon>Eubacteriales</taxon>
        <taxon>Oscillospiraceae</taxon>
        <taxon>Caproicibacterium</taxon>
    </lineage>
</organism>
<keyword evidence="10" id="KW-1185">Reference proteome</keyword>
<evidence type="ECO:0000256" key="2">
    <source>
        <dbReference type="ARBA" id="ARBA00009261"/>
    </source>
</evidence>
<dbReference type="Gene3D" id="1.20.1740.10">
    <property type="entry name" value="Amino acid/polyamine transporter I"/>
    <property type="match status" value="1"/>
</dbReference>